<evidence type="ECO:0000313" key="3">
    <source>
        <dbReference type="Proteomes" id="UP000724874"/>
    </source>
</evidence>
<proteinExistence type="predicted"/>
<comment type="caution">
    <text evidence="2">The sequence shown here is derived from an EMBL/GenBank/DDBJ whole genome shotgun (WGS) entry which is preliminary data.</text>
</comment>
<evidence type="ECO:0008006" key="4">
    <source>
        <dbReference type="Google" id="ProtNLM"/>
    </source>
</evidence>
<evidence type="ECO:0000256" key="1">
    <source>
        <dbReference type="SAM" id="SignalP"/>
    </source>
</evidence>
<sequence>MHISTKSVLIAALALATTVSTSLAPRNSIAGAVYFLTNDPSGNKVVSVSISADGLVGPTVHASSTEGRGLRGMTDPPNSADALFSQGSVAVNSNARLLAAVNAGSNTVSLFSINPDDPTRLTLLGRPVPSGGDFPQSVAINSRGTDVCVLNGGKVNGVNCYATHPIFGLLPRANSIRLLNRNQTNPPSGPLGSLSSIIFSPDDSRLLAAVKGTPTAPGFIATWAVGFDGLLSSQYGKSTPAPGGGVPFSLTPIPGTNAYIATDAALGFDIFNFASSNNRNSTLEAASSTVTAIPGQGALCWSTYSSKSGNFYLIDTMTDIVSEVQVDGNLNGSLVKQYQLAAGSAILDAEVATVNHNDFLYVLSAIAASIDVLSVSTPGKAKSVQTFPFTSAAKQAGATFTNINLQGLATYIKN</sequence>
<protein>
    <recommendedName>
        <fullName evidence="4">3-carboxymuconate cyclase</fullName>
    </recommendedName>
</protein>
<dbReference type="EMBL" id="JADNYJ010000248">
    <property type="protein sequence ID" value="KAF8873063.1"/>
    <property type="molecule type" value="Genomic_DNA"/>
</dbReference>
<name>A0A9P5TGE3_GYMJU</name>
<dbReference type="AlphaFoldDB" id="A0A9P5TGE3"/>
<organism evidence="2 3">
    <name type="scientific">Gymnopilus junonius</name>
    <name type="common">Spectacular rustgill mushroom</name>
    <name type="synonym">Gymnopilus spectabilis subsp. junonius</name>
    <dbReference type="NCBI Taxonomy" id="109634"/>
    <lineage>
        <taxon>Eukaryota</taxon>
        <taxon>Fungi</taxon>
        <taxon>Dikarya</taxon>
        <taxon>Basidiomycota</taxon>
        <taxon>Agaricomycotina</taxon>
        <taxon>Agaricomycetes</taxon>
        <taxon>Agaricomycetidae</taxon>
        <taxon>Agaricales</taxon>
        <taxon>Agaricineae</taxon>
        <taxon>Hymenogastraceae</taxon>
        <taxon>Gymnopilus</taxon>
    </lineage>
</organism>
<reference evidence="2" key="1">
    <citation type="submission" date="2020-11" db="EMBL/GenBank/DDBJ databases">
        <authorList>
            <consortium name="DOE Joint Genome Institute"/>
            <person name="Ahrendt S."/>
            <person name="Riley R."/>
            <person name="Andreopoulos W."/>
            <person name="LaButti K."/>
            <person name="Pangilinan J."/>
            <person name="Ruiz-duenas F.J."/>
            <person name="Barrasa J.M."/>
            <person name="Sanchez-Garcia M."/>
            <person name="Camarero S."/>
            <person name="Miyauchi S."/>
            <person name="Serrano A."/>
            <person name="Linde D."/>
            <person name="Babiker R."/>
            <person name="Drula E."/>
            <person name="Ayuso-Fernandez I."/>
            <person name="Pacheco R."/>
            <person name="Padilla G."/>
            <person name="Ferreira P."/>
            <person name="Barriuso J."/>
            <person name="Kellner H."/>
            <person name="Castanera R."/>
            <person name="Alfaro M."/>
            <person name="Ramirez L."/>
            <person name="Pisabarro A.G."/>
            <person name="Kuo A."/>
            <person name="Tritt A."/>
            <person name="Lipzen A."/>
            <person name="He G."/>
            <person name="Yan M."/>
            <person name="Ng V."/>
            <person name="Cullen D."/>
            <person name="Martin F."/>
            <person name="Rosso M.-N."/>
            <person name="Henrissat B."/>
            <person name="Hibbett D."/>
            <person name="Martinez A.T."/>
            <person name="Grigoriev I.V."/>
        </authorList>
    </citation>
    <scope>NUCLEOTIDE SEQUENCE</scope>
    <source>
        <strain evidence="2">AH 44721</strain>
    </source>
</reference>
<accession>A0A9P5TGE3</accession>
<dbReference type="Proteomes" id="UP000724874">
    <property type="component" value="Unassembled WGS sequence"/>
</dbReference>
<dbReference type="OrthoDB" id="10006285at2759"/>
<keyword evidence="1" id="KW-0732">Signal</keyword>
<dbReference type="Gene3D" id="2.130.10.10">
    <property type="entry name" value="YVTN repeat-like/Quinoprotein amine dehydrogenase"/>
    <property type="match status" value="1"/>
</dbReference>
<gene>
    <name evidence="2" type="ORF">CPB84DRAFT_1854178</name>
</gene>
<dbReference type="SUPFAM" id="SSF63825">
    <property type="entry name" value="YWTD domain"/>
    <property type="match status" value="1"/>
</dbReference>
<feature type="signal peptide" evidence="1">
    <location>
        <begin position="1"/>
        <end position="24"/>
    </location>
</feature>
<feature type="chain" id="PRO_5040217791" description="3-carboxymuconate cyclase" evidence="1">
    <location>
        <begin position="25"/>
        <end position="414"/>
    </location>
</feature>
<evidence type="ECO:0000313" key="2">
    <source>
        <dbReference type="EMBL" id="KAF8873063.1"/>
    </source>
</evidence>
<keyword evidence="3" id="KW-1185">Reference proteome</keyword>
<dbReference type="InterPro" id="IPR015943">
    <property type="entry name" value="WD40/YVTN_repeat-like_dom_sf"/>
</dbReference>